<name>A0A2N0PD96_9GLOM</name>
<reference evidence="2 3" key="2">
    <citation type="submission" date="2017-09" db="EMBL/GenBank/DDBJ databases">
        <title>Extensive intraspecific genome diversity in a model arbuscular mycorrhizal fungus.</title>
        <authorList>
            <person name="Chen E.C."/>
            <person name="Morin E."/>
            <person name="Beaudet D."/>
            <person name="Noel J."/>
            <person name="Ndikumana S."/>
            <person name="Charron P."/>
            <person name="St-Onge C."/>
            <person name="Giorgi J."/>
            <person name="Grigoriev I.V."/>
            <person name="Roux C."/>
            <person name="Martin F.M."/>
            <person name="Corradi N."/>
        </authorList>
    </citation>
    <scope>NUCLEOTIDE SEQUENCE [LARGE SCALE GENOMIC DNA]</scope>
    <source>
        <strain evidence="2 3">A5</strain>
    </source>
</reference>
<dbReference type="EMBL" id="LLXJ01000958">
    <property type="protein sequence ID" value="PKC04783.1"/>
    <property type="molecule type" value="Genomic_DNA"/>
</dbReference>
<proteinExistence type="predicted"/>
<evidence type="ECO:0000313" key="3">
    <source>
        <dbReference type="Proteomes" id="UP000232722"/>
    </source>
</evidence>
<gene>
    <name evidence="2" type="ORF">RhiirA5_487068</name>
</gene>
<organism evidence="2 3">
    <name type="scientific">Rhizophagus irregularis</name>
    <dbReference type="NCBI Taxonomy" id="588596"/>
    <lineage>
        <taxon>Eukaryota</taxon>
        <taxon>Fungi</taxon>
        <taxon>Fungi incertae sedis</taxon>
        <taxon>Mucoromycota</taxon>
        <taxon>Glomeromycotina</taxon>
        <taxon>Glomeromycetes</taxon>
        <taxon>Glomerales</taxon>
        <taxon>Glomeraceae</taxon>
        <taxon>Rhizophagus</taxon>
    </lineage>
</organism>
<keyword evidence="1" id="KW-0812">Transmembrane</keyword>
<keyword evidence="1" id="KW-0472">Membrane</keyword>
<accession>A0A2N0PD96</accession>
<evidence type="ECO:0000256" key="1">
    <source>
        <dbReference type="SAM" id="Phobius"/>
    </source>
</evidence>
<sequence length="67" mass="7372">PNSANYCLKLILFFSSSCVSTILPISLSSFCYPEGNFGRNQLLDGSISLLLLYPNLSINLHVRTASF</sequence>
<feature type="transmembrane region" description="Helical" evidence="1">
    <location>
        <begin position="12"/>
        <end position="32"/>
    </location>
</feature>
<reference evidence="2 3" key="1">
    <citation type="submission" date="2016-04" db="EMBL/GenBank/DDBJ databases">
        <title>Genome analyses suggest a sexual origin of heterokaryosis in a supposedly ancient asexual fungus.</title>
        <authorList>
            <person name="Ropars J."/>
            <person name="Sedzielewska K."/>
            <person name="Noel J."/>
            <person name="Charron P."/>
            <person name="Farinelli L."/>
            <person name="Marton T."/>
            <person name="Kruger M."/>
            <person name="Pelin A."/>
            <person name="Brachmann A."/>
            <person name="Corradi N."/>
        </authorList>
    </citation>
    <scope>NUCLEOTIDE SEQUENCE [LARGE SCALE GENOMIC DNA]</scope>
    <source>
        <strain evidence="2 3">A5</strain>
    </source>
</reference>
<feature type="non-terminal residue" evidence="2">
    <location>
        <position position="1"/>
    </location>
</feature>
<feature type="non-terminal residue" evidence="2">
    <location>
        <position position="67"/>
    </location>
</feature>
<evidence type="ECO:0000313" key="2">
    <source>
        <dbReference type="EMBL" id="PKC04783.1"/>
    </source>
</evidence>
<protein>
    <submittedName>
        <fullName evidence="2">Uncharacterized protein</fullName>
    </submittedName>
</protein>
<dbReference type="Proteomes" id="UP000232722">
    <property type="component" value="Unassembled WGS sequence"/>
</dbReference>
<dbReference type="AlphaFoldDB" id="A0A2N0PD96"/>
<keyword evidence="1" id="KW-1133">Transmembrane helix</keyword>
<comment type="caution">
    <text evidence="2">The sequence shown here is derived from an EMBL/GenBank/DDBJ whole genome shotgun (WGS) entry which is preliminary data.</text>
</comment>